<keyword evidence="1" id="KW-1133">Transmembrane helix</keyword>
<proteinExistence type="predicted"/>
<feature type="transmembrane region" description="Helical" evidence="1">
    <location>
        <begin position="6"/>
        <end position="25"/>
    </location>
</feature>
<feature type="transmembrane region" description="Helical" evidence="1">
    <location>
        <begin position="132"/>
        <end position="155"/>
    </location>
</feature>
<feature type="transmembrane region" description="Helical" evidence="1">
    <location>
        <begin position="255"/>
        <end position="276"/>
    </location>
</feature>
<feature type="transmembrane region" description="Helical" evidence="1">
    <location>
        <begin position="34"/>
        <end position="51"/>
    </location>
</feature>
<dbReference type="Pfam" id="PF14897">
    <property type="entry name" value="EpsG"/>
    <property type="match status" value="1"/>
</dbReference>
<dbReference type="InterPro" id="IPR049458">
    <property type="entry name" value="EpsG-like"/>
</dbReference>
<dbReference type="EMBL" id="QSGQ01000005">
    <property type="protein sequence ID" value="RHB39450.1"/>
    <property type="molecule type" value="Genomic_DNA"/>
</dbReference>
<feature type="transmembrane region" description="Helical" evidence="1">
    <location>
        <begin position="300"/>
        <end position="320"/>
    </location>
</feature>
<dbReference type="AlphaFoldDB" id="A0A413W0T5"/>
<keyword evidence="1" id="KW-0812">Transmembrane</keyword>
<dbReference type="RefSeq" id="WP_118001120.1">
    <property type="nucleotide sequence ID" value="NZ_QSGQ01000005.1"/>
</dbReference>
<feature type="transmembrane region" description="Helical" evidence="1">
    <location>
        <begin position="356"/>
        <end position="378"/>
    </location>
</feature>
<gene>
    <name evidence="2" type="ORF">DW885_08470</name>
</gene>
<reference evidence="2 3" key="1">
    <citation type="submission" date="2018-08" db="EMBL/GenBank/DDBJ databases">
        <title>A genome reference for cultivated species of the human gut microbiota.</title>
        <authorList>
            <person name="Zou Y."/>
            <person name="Xue W."/>
            <person name="Luo G."/>
        </authorList>
    </citation>
    <scope>NUCLEOTIDE SEQUENCE [LARGE SCALE GENOMIC DNA]</scope>
    <source>
        <strain evidence="2 3">AM40-15AC</strain>
    </source>
</reference>
<organism evidence="2 3">
    <name type="scientific">Dorea formicigenerans</name>
    <dbReference type="NCBI Taxonomy" id="39486"/>
    <lineage>
        <taxon>Bacteria</taxon>
        <taxon>Bacillati</taxon>
        <taxon>Bacillota</taxon>
        <taxon>Clostridia</taxon>
        <taxon>Lachnospirales</taxon>
        <taxon>Lachnospiraceae</taxon>
        <taxon>Dorea</taxon>
    </lineage>
</organism>
<comment type="caution">
    <text evidence="2">The sequence shown here is derived from an EMBL/GenBank/DDBJ whole genome shotgun (WGS) entry which is preliminary data.</text>
</comment>
<sequence length="384" mass="43923">MYLTQRLMGVSIYALCTICFCLLILKVKGLKSHLCIYCLLLALMGFFYVPLNGSDLGRVQLAMHALGNENGIELIKEMCNSSTPLALLYYYLISFLGDDRMLPFINAILTYGLCFSLLVACRKKFNSSKRDIAIVLFFFMSRGLLMMTIANIRTMLSVSIVAFSIFKIMVEGKSFIKYIICMLIGALIHNVGMLTTMIFVGFYIIKGAKGRNKILTFCEGLLLISSGFIYGRFIILAAINKGITYLEYSQNGTNFFYFWEFLLSIIVIVFSIWAICKYRKHTKEKNFEGKNVYFVERKKYVAFIEFQLLIAWLALILLFIEFNSGFRLSWLLTILDMPMLLIIFEDDIWMGYNSSNFKSILILISLGMLFVACARGDLCSLKFS</sequence>
<evidence type="ECO:0000256" key="1">
    <source>
        <dbReference type="SAM" id="Phobius"/>
    </source>
</evidence>
<protein>
    <recommendedName>
        <fullName evidence="4">EpsG family protein</fullName>
    </recommendedName>
</protein>
<feature type="transmembrane region" description="Helical" evidence="1">
    <location>
        <begin position="175"/>
        <end position="202"/>
    </location>
</feature>
<keyword evidence="1" id="KW-0472">Membrane</keyword>
<feature type="transmembrane region" description="Helical" evidence="1">
    <location>
        <begin position="326"/>
        <end position="344"/>
    </location>
</feature>
<evidence type="ECO:0000313" key="3">
    <source>
        <dbReference type="Proteomes" id="UP000284883"/>
    </source>
</evidence>
<name>A0A413W0T5_9FIRM</name>
<evidence type="ECO:0008006" key="4">
    <source>
        <dbReference type="Google" id="ProtNLM"/>
    </source>
</evidence>
<accession>A0A413W0T5</accession>
<feature type="transmembrane region" description="Helical" evidence="1">
    <location>
        <begin position="101"/>
        <end position="120"/>
    </location>
</feature>
<feature type="transmembrane region" description="Helical" evidence="1">
    <location>
        <begin position="214"/>
        <end position="235"/>
    </location>
</feature>
<dbReference type="Proteomes" id="UP000284883">
    <property type="component" value="Unassembled WGS sequence"/>
</dbReference>
<evidence type="ECO:0000313" key="2">
    <source>
        <dbReference type="EMBL" id="RHB39450.1"/>
    </source>
</evidence>